<sequence length="539" mass="57575">MMRSATYLVPLLLGVAVASPTFQPSAVVDAGTVVGVATSLPSSTVKVNQFLGIPYAEPPLGTKRFLPPTPLAAFATPRLNATQWGHKCFQQNDYEDDPVGRENEDCLTLNVYAPAKCSTKGRPVLVWIHGGYLQSGTSAQTALDGTSFATNHDIVVVTINYRLNVFGFSNSPAIAITETNVGFLDQRLALDWVQKNIHVFGGDPAKVTIGGESSGGSSVDRLVNTFAPPLKPPFRAAAESSGQASVSPFERNSGLAAWNTVVSELGCAGDSPQAELACVQAADGRAVRDVVNEASIDFGPVNDGVTQVELPYLDNRAAGRAAQVPLLIGTSSQEGNNLAATYELTPADIANFSDDQLMEFITGTTGGDEALIQQFYTLVQSIMYTDGLSLFYAAAQAYTELVYQCPAKLVSHAAAQSGLPAWRYYYNESFPNIHITGYPDLGVYHTSDLQMIWGTYPTEDATPVEAELSKTIHAAWAGFVKDPWGAGPGWGKVDAAGSSVGCFGCHGELTEATVINEQEVDGRCEYYEGIYQTVKTPFF</sequence>
<gene>
    <name evidence="5" type="ORF">QBC33DRAFT_603903</name>
</gene>
<name>A0AAJ0BPM2_9PEZI</name>
<evidence type="ECO:0000313" key="6">
    <source>
        <dbReference type="Proteomes" id="UP001244011"/>
    </source>
</evidence>
<evidence type="ECO:0000256" key="2">
    <source>
        <dbReference type="ARBA" id="ARBA00022801"/>
    </source>
</evidence>
<reference evidence="5" key="1">
    <citation type="submission" date="2023-06" db="EMBL/GenBank/DDBJ databases">
        <title>Genome-scale phylogeny and comparative genomics of the fungal order Sordariales.</title>
        <authorList>
            <consortium name="Lawrence Berkeley National Laboratory"/>
            <person name="Hensen N."/>
            <person name="Bonometti L."/>
            <person name="Westerberg I."/>
            <person name="Brannstrom I.O."/>
            <person name="Guillou S."/>
            <person name="Cros-Aarteil S."/>
            <person name="Calhoun S."/>
            <person name="Haridas S."/>
            <person name="Kuo A."/>
            <person name="Mondo S."/>
            <person name="Pangilinan J."/>
            <person name="Riley R."/>
            <person name="Labutti K."/>
            <person name="Andreopoulos B."/>
            <person name="Lipzen A."/>
            <person name="Chen C."/>
            <person name="Yanf M."/>
            <person name="Daum C."/>
            <person name="Ng V."/>
            <person name="Clum A."/>
            <person name="Steindorff A."/>
            <person name="Ohm R."/>
            <person name="Martin F."/>
            <person name="Silar P."/>
            <person name="Natvig D."/>
            <person name="Lalanne C."/>
            <person name="Gautier V."/>
            <person name="Ament-Velasquez S.L."/>
            <person name="Kruys A."/>
            <person name="Hutchinson M.I."/>
            <person name="Powell A.J."/>
            <person name="Barry K."/>
            <person name="Miller A.N."/>
            <person name="Grigoriev I.V."/>
            <person name="Debuchy R."/>
            <person name="Gladieux P."/>
            <person name="Thoren M.H."/>
            <person name="Johannesson H."/>
        </authorList>
    </citation>
    <scope>NUCLEOTIDE SEQUENCE</scope>
    <source>
        <strain evidence="5">8032-3</strain>
    </source>
</reference>
<dbReference type="Proteomes" id="UP001244011">
    <property type="component" value="Unassembled WGS sequence"/>
</dbReference>
<organism evidence="5 6">
    <name type="scientific">Phialemonium atrogriseum</name>
    <dbReference type="NCBI Taxonomy" id="1093897"/>
    <lineage>
        <taxon>Eukaryota</taxon>
        <taxon>Fungi</taxon>
        <taxon>Dikarya</taxon>
        <taxon>Ascomycota</taxon>
        <taxon>Pezizomycotina</taxon>
        <taxon>Sordariomycetes</taxon>
        <taxon>Sordariomycetidae</taxon>
        <taxon>Cephalothecales</taxon>
        <taxon>Cephalothecaceae</taxon>
        <taxon>Phialemonium</taxon>
    </lineage>
</organism>
<feature type="signal peptide" evidence="3">
    <location>
        <begin position="1"/>
        <end position="18"/>
    </location>
</feature>
<dbReference type="Pfam" id="PF00135">
    <property type="entry name" value="COesterase"/>
    <property type="match status" value="1"/>
</dbReference>
<dbReference type="GeneID" id="85315412"/>
<dbReference type="GO" id="GO:0052689">
    <property type="term" value="F:carboxylic ester hydrolase activity"/>
    <property type="evidence" value="ECO:0007669"/>
    <property type="project" value="TreeGrafter"/>
</dbReference>
<dbReference type="Gene3D" id="3.40.50.1820">
    <property type="entry name" value="alpha/beta hydrolase"/>
    <property type="match status" value="1"/>
</dbReference>
<dbReference type="AlphaFoldDB" id="A0AAJ0BPM2"/>
<comment type="similarity">
    <text evidence="1 3">Belongs to the type-B carboxylesterase/lipase family.</text>
</comment>
<protein>
    <recommendedName>
        <fullName evidence="3">Carboxylic ester hydrolase</fullName>
        <ecNumber evidence="3">3.1.1.-</ecNumber>
    </recommendedName>
</protein>
<proteinExistence type="inferred from homology"/>
<keyword evidence="2 3" id="KW-0378">Hydrolase</keyword>
<dbReference type="SUPFAM" id="SSF53474">
    <property type="entry name" value="alpha/beta-Hydrolases"/>
    <property type="match status" value="1"/>
</dbReference>
<dbReference type="EMBL" id="MU839052">
    <property type="protein sequence ID" value="KAK1761762.1"/>
    <property type="molecule type" value="Genomic_DNA"/>
</dbReference>
<dbReference type="InterPro" id="IPR050654">
    <property type="entry name" value="AChE-related_enzymes"/>
</dbReference>
<evidence type="ECO:0000313" key="5">
    <source>
        <dbReference type="EMBL" id="KAK1761762.1"/>
    </source>
</evidence>
<evidence type="ECO:0000256" key="1">
    <source>
        <dbReference type="ARBA" id="ARBA00005964"/>
    </source>
</evidence>
<feature type="domain" description="Carboxylesterase type B" evidence="4">
    <location>
        <begin position="27"/>
        <end position="481"/>
    </location>
</feature>
<dbReference type="PROSITE" id="PS00941">
    <property type="entry name" value="CARBOXYLESTERASE_B_2"/>
    <property type="match status" value="1"/>
</dbReference>
<dbReference type="PROSITE" id="PS00122">
    <property type="entry name" value="CARBOXYLESTERASE_B_1"/>
    <property type="match status" value="1"/>
</dbReference>
<dbReference type="RefSeq" id="XP_060277975.1">
    <property type="nucleotide sequence ID" value="XM_060432225.1"/>
</dbReference>
<feature type="chain" id="PRO_5042315181" description="Carboxylic ester hydrolase" evidence="3">
    <location>
        <begin position="19"/>
        <end position="539"/>
    </location>
</feature>
<dbReference type="InterPro" id="IPR019826">
    <property type="entry name" value="Carboxylesterase_B_AS"/>
</dbReference>
<dbReference type="PANTHER" id="PTHR43918">
    <property type="entry name" value="ACETYLCHOLINESTERASE"/>
    <property type="match status" value="1"/>
</dbReference>
<dbReference type="EC" id="3.1.1.-" evidence="3"/>
<dbReference type="PANTHER" id="PTHR43918:SF4">
    <property type="entry name" value="CARBOXYLIC ESTER HYDROLASE"/>
    <property type="match status" value="1"/>
</dbReference>
<keyword evidence="3" id="KW-0732">Signal</keyword>
<dbReference type="InterPro" id="IPR019819">
    <property type="entry name" value="Carboxylesterase_B_CS"/>
</dbReference>
<dbReference type="InterPro" id="IPR002018">
    <property type="entry name" value="CarbesteraseB"/>
</dbReference>
<accession>A0AAJ0BPM2</accession>
<dbReference type="InterPro" id="IPR029058">
    <property type="entry name" value="AB_hydrolase_fold"/>
</dbReference>
<evidence type="ECO:0000259" key="4">
    <source>
        <dbReference type="Pfam" id="PF00135"/>
    </source>
</evidence>
<comment type="caution">
    <text evidence="5">The sequence shown here is derived from an EMBL/GenBank/DDBJ whole genome shotgun (WGS) entry which is preliminary data.</text>
</comment>
<evidence type="ECO:0000256" key="3">
    <source>
        <dbReference type="RuleBase" id="RU361235"/>
    </source>
</evidence>
<keyword evidence="6" id="KW-1185">Reference proteome</keyword>